<evidence type="ECO:0000313" key="3">
    <source>
        <dbReference type="Proteomes" id="UP000092124"/>
    </source>
</evidence>
<proteinExistence type="predicted"/>
<keyword evidence="3" id="KW-1185">Reference proteome</keyword>
<feature type="non-terminal residue" evidence="2">
    <location>
        <position position="1"/>
    </location>
</feature>
<reference evidence="2 3" key="1">
    <citation type="submission" date="2016-06" db="EMBL/GenBank/DDBJ databases">
        <title>The Draft Genome Sequence and Annotation of the Desert Woodrat Neotoma lepida.</title>
        <authorList>
            <person name="Campbell M."/>
            <person name="Oakeson K.F."/>
            <person name="Yandell M."/>
            <person name="Halpert J.R."/>
            <person name="Dearing D."/>
        </authorList>
    </citation>
    <scope>NUCLEOTIDE SEQUENCE [LARGE SCALE GENOMIC DNA]</scope>
    <source>
        <strain evidence="2">417</strain>
        <tissue evidence="2">Liver</tissue>
    </source>
</reference>
<name>A0A1A6HGU2_NEOLE</name>
<sequence>LLHGDEDASRHHNILGTSITPFDVGGISLLEDGNDTIPINDKLPVLSLDCAVELAMDHVVEVNERVLMATTSTLPDMKEALVTRLPIPLNPLIPTFTIAACQIHDGHIEGRNMEGHGCKLPDQLWNDVAHSLGSTSGCRDDVLGSPTAIMPQLPRGAIHSLLGGSDGMDCGHESFHNAKVIVDDPSPFGPSLLHGDEDASRLHNILSTSITPFDVGGISLLEDGNDTIRINDNLPVLSLDCAVELAMDHVVEVNERVVDGNNIHFARHEGSPGTQAPNTSKSAHSNLH</sequence>
<gene>
    <name evidence="2" type="ORF">A6R68_16686</name>
</gene>
<evidence type="ECO:0000256" key="1">
    <source>
        <dbReference type="SAM" id="MobiDB-lite"/>
    </source>
</evidence>
<evidence type="ECO:0000313" key="2">
    <source>
        <dbReference type="EMBL" id="OBS76862.1"/>
    </source>
</evidence>
<organism evidence="2 3">
    <name type="scientific">Neotoma lepida</name>
    <name type="common">Desert woodrat</name>
    <dbReference type="NCBI Taxonomy" id="56216"/>
    <lineage>
        <taxon>Eukaryota</taxon>
        <taxon>Metazoa</taxon>
        <taxon>Chordata</taxon>
        <taxon>Craniata</taxon>
        <taxon>Vertebrata</taxon>
        <taxon>Euteleostomi</taxon>
        <taxon>Mammalia</taxon>
        <taxon>Eutheria</taxon>
        <taxon>Euarchontoglires</taxon>
        <taxon>Glires</taxon>
        <taxon>Rodentia</taxon>
        <taxon>Myomorpha</taxon>
        <taxon>Muroidea</taxon>
        <taxon>Cricetidae</taxon>
        <taxon>Neotominae</taxon>
        <taxon>Neotoma</taxon>
    </lineage>
</organism>
<feature type="region of interest" description="Disordered" evidence="1">
    <location>
        <begin position="264"/>
        <end position="288"/>
    </location>
</feature>
<feature type="compositionally biased region" description="Polar residues" evidence="1">
    <location>
        <begin position="272"/>
        <end position="288"/>
    </location>
</feature>
<dbReference type="Proteomes" id="UP000092124">
    <property type="component" value="Unassembled WGS sequence"/>
</dbReference>
<protein>
    <submittedName>
        <fullName evidence="2">Uncharacterized protein</fullName>
    </submittedName>
</protein>
<dbReference type="AlphaFoldDB" id="A0A1A6HGU2"/>
<accession>A0A1A6HGU2</accession>
<dbReference type="OrthoDB" id="10643585at2759"/>
<dbReference type="EMBL" id="LZPO01034857">
    <property type="protein sequence ID" value="OBS76862.1"/>
    <property type="molecule type" value="Genomic_DNA"/>
</dbReference>
<comment type="caution">
    <text evidence="2">The sequence shown here is derived from an EMBL/GenBank/DDBJ whole genome shotgun (WGS) entry which is preliminary data.</text>
</comment>
<feature type="non-terminal residue" evidence="2">
    <location>
        <position position="288"/>
    </location>
</feature>